<dbReference type="AlphaFoldDB" id="A0A0F9BPX4"/>
<protein>
    <recommendedName>
        <fullName evidence="2">Rubredoxin-like domain-containing protein</fullName>
    </recommendedName>
</protein>
<feature type="non-terminal residue" evidence="1">
    <location>
        <position position="1"/>
    </location>
</feature>
<organism evidence="1">
    <name type="scientific">marine sediment metagenome</name>
    <dbReference type="NCBI Taxonomy" id="412755"/>
    <lineage>
        <taxon>unclassified sequences</taxon>
        <taxon>metagenomes</taxon>
        <taxon>ecological metagenomes</taxon>
    </lineage>
</organism>
<comment type="caution">
    <text evidence="1">The sequence shown here is derived from an EMBL/GenBank/DDBJ whole genome shotgun (WGS) entry which is preliminary data.</text>
</comment>
<evidence type="ECO:0008006" key="2">
    <source>
        <dbReference type="Google" id="ProtNLM"/>
    </source>
</evidence>
<accession>A0A0F9BPX4</accession>
<gene>
    <name evidence="1" type="ORF">LCGC14_2420240</name>
</gene>
<evidence type="ECO:0000313" key="1">
    <source>
        <dbReference type="EMBL" id="KKL23954.1"/>
    </source>
</evidence>
<reference evidence="1" key="1">
    <citation type="journal article" date="2015" name="Nature">
        <title>Complex archaea that bridge the gap between prokaryotes and eukaryotes.</title>
        <authorList>
            <person name="Spang A."/>
            <person name="Saw J.H."/>
            <person name="Jorgensen S.L."/>
            <person name="Zaremba-Niedzwiedzka K."/>
            <person name="Martijn J."/>
            <person name="Lind A.E."/>
            <person name="van Eijk R."/>
            <person name="Schleper C."/>
            <person name="Guy L."/>
            <person name="Ettema T.J."/>
        </authorList>
    </citation>
    <scope>NUCLEOTIDE SEQUENCE</scope>
</reference>
<dbReference type="EMBL" id="LAZR01036775">
    <property type="protein sequence ID" value="KKL23954.1"/>
    <property type="molecule type" value="Genomic_DNA"/>
</dbReference>
<name>A0A0F9BPX4_9ZZZZ</name>
<sequence>DDWKCKCGAPKNQFKKTLKKGNNL</sequence>
<proteinExistence type="predicted"/>